<evidence type="ECO:0000256" key="3">
    <source>
        <dbReference type="ARBA" id="ARBA00023082"/>
    </source>
</evidence>
<dbReference type="Pfam" id="PF04542">
    <property type="entry name" value="Sigma70_r2"/>
    <property type="match status" value="1"/>
</dbReference>
<accession>A0A7W7CJQ0</accession>
<dbReference type="EMBL" id="JACHMH010000001">
    <property type="protein sequence ID" value="MBB4682410.1"/>
    <property type="molecule type" value="Genomic_DNA"/>
</dbReference>
<dbReference type="InterPro" id="IPR013249">
    <property type="entry name" value="RNA_pol_sigma70_r4_t2"/>
</dbReference>
<protein>
    <submittedName>
        <fullName evidence="8">RNA polymerase sigma-70 factor (ECF subfamily)</fullName>
    </submittedName>
</protein>
<dbReference type="InterPro" id="IPR014284">
    <property type="entry name" value="RNA_pol_sigma-70_dom"/>
</dbReference>
<evidence type="ECO:0000256" key="5">
    <source>
        <dbReference type="ARBA" id="ARBA00023163"/>
    </source>
</evidence>
<dbReference type="InterPro" id="IPR039425">
    <property type="entry name" value="RNA_pol_sigma-70-like"/>
</dbReference>
<reference evidence="8 9" key="1">
    <citation type="submission" date="2020-08" db="EMBL/GenBank/DDBJ databases">
        <title>Sequencing the genomes of 1000 actinobacteria strains.</title>
        <authorList>
            <person name="Klenk H.-P."/>
        </authorList>
    </citation>
    <scope>NUCLEOTIDE SEQUENCE [LARGE SCALE GENOMIC DNA]</scope>
    <source>
        <strain evidence="8 9">DSM 44230</strain>
    </source>
</reference>
<keyword evidence="3" id="KW-0731">Sigma factor</keyword>
<dbReference type="Gene3D" id="1.10.1740.10">
    <property type="match status" value="1"/>
</dbReference>
<dbReference type="PANTHER" id="PTHR43133">
    <property type="entry name" value="RNA POLYMERASE ECF-TYPE SIGMA FACTO"/>
    <property type="match status" value="1"/>
</dbReference>
<dbReference type="GO" id="GO:0016987">
    <property type="term" value="F:sigma factor activity"/>
    <property type="evidence" value="ECO:0007669"/>
    <property type="project" value="UniProtKB-KW"/>
</dbReference>
<sequence>MAEDEDLVPRIGHDREALAELYRRHVRALLGYAGRRLGNPTDAADLVAAVFLEVIRTAGRYDPARGTPRAWLFGIAATLIAAHGRSRGREARALQRVYGRRELSPEDHGELAGRIDAARSAELLQHAVDALSPAERELFLLVAMDGLSAAEAGSVLGIAPAAARMRLARARRKLRAALPDPVLALVGSL</sequence>
<proteinExistence type="inferred from homology"/>
<keyword evidence="4" id="KW-0238">DNA-binding</keyword>
<dbReference type="SUPFAM" id="SSF88659">
    <property type="entry name" value="Sigma3 and sigma4 domains of RNA polymerase sigma factors"/>
    <property type="match status" value="1"/>
</dbReference>
<evidence type="ECO:0000256" key="2">
    <source>
        <dbReference type="ARBA" id="ARBA00023015"/>
    </source>
</evidence>
<dbReference type="InterPro" id="IPR013324">
    <property type="entry name" value="RNA_pol_sigma_r3/r4-like"/>
</dbReference>
<keyword evidence="2" id="KW-0805">Transcription regulation</keyword>
<dbReference type="Proteomes" id="UP000533598">
    <property type="component" value="Unassembled WGS sequence"/>
</dbReference>
<dbReference type="InterPro" id="IPR007627">
    <property type="entry name" value="RNA_pol_sigma70_r2"/>
</dbReference>
<dbReference type="Pfam" id="PF08281">
    <property type="entry name" value="Sigma70_r4_2"/>
    <property type="match status" value="1"/>
</dbReference>
<keyword evidence="9" id="KW-1185">Reference proteome</keyword>
<feature type="domain" description="RNA polymerase sigma factor 70 region 4 type 2" evidence="7">
    <location>
        <begin position="122"/>
        <end position="174"/>
    </location>
</feature>
<dbReference type="InterPro" id="IPR036388">
    <property type="entry name" value="WH-like_DNA-bd_sf"/>
</dbReference>
<evidence type="ECO:0000256" key="4">
    <source>
        <dbReference type="ARBA" id="ARBA00023125"/>
    </source>
</evidence>
<evidence type="ECO:0000313" key="9">
    <source>
        <dbReference type="Proteomes" id="UP000533598"/>
    </source>
</evidence>
<dbReference type="Gene3D" id="1.10.10.10">
    <property type="entry name" value="Winged helix-like DNA-binding domain superfamily/Winged helix DNA-binding domain"/>
    <property type="match status" value="1"/>
</dbReference>
<keyword evidence="5" id="KW-0804">Transcription</keyword>
<comment type="caution">
    <text evidence="8">The sequence shown here is derived from an EMBL/GenBank/DDBJ whole genome shotgun (WGS) entry which is preliminary data.</text>
</comment>
<organism evidence="8 9">
    <name type="scientific">Crossiella cryophila</name>
    <dbReference type="NCBI Taxonomy" id="43355"/>
    <lineage>
        <taxon>Bacteria</taxon>
        <taxon>Bacillati</taxon>
        <taxon>Actinomycetota</taxon>
        <taxon>Actinomycetes</taxon>
        <taxon>Pseudonocardiales</taxon>
        <taxon>Pseudonocardiaceae</taxon>
        <taxon>Crossiella</taxon>
    </lineage>
</organism>
<dbReference type="RefSeq" id="WP_185009699.1">
    <property type="nucleotide sequence ID" value="NZ_BAAAUI010000007.1"/>
</dbReference>
<evidence type="ECO:0000259" key="7">
    <source>
        <dbReference type="Pfam" id="PF08281"/>
    </source>
</evidence>
<dbReference type="GO" id="GO:0003677">
    <property type="term" value="F:DNA binding"/>
    <property type="evidence" value="ECO:0007669"/>
    <property type="project" value="UniProtKB-KW"/>
</dbReference>
<dbReference type="PANTHER" id="PTHR43133:SF8">
    <property type="entry name" value="RNA POLYMERASE SIGMA FACTOR HI_1459-RELATED"/>
    <property type="match status" value="1"/>
</dbReference>
<dbReference type="GO" id="GO:0006352">
    <property type="term" value="P:DNA-templated transcription initiation"/>
    <property type="evidence" value="ECO:0007669"/>
    <property type="project" value="InterPro"/>
</dbReference>
<dbReference type="NCBIfam" id="TIGR02937">
    <property type="entry name" value="sigma70-ECF"/>
    <property type="match status" value="1"/>
</dbReference>
<feature type="domain" description="RNA polymerase sigma-70 region 2" evidence="6">
    <location>
        <begin position="21"/>
        <end position="89"/>
    </location>
</feature>
<gene>
    <name evidence="8" type="ORF">HNR67_008528</name>
</gene>
<comment type="similarity">
    <text evidence="1">Belongs to the sigma-70 factor family. ECF subfamily.</text>
</comment>
<dbReference type="InterPro" id="IPR013325">
    <property type="entry name" value="RNA_pol_sigma_r2"/>
</dbReference>
<dbReference type="SUPFAM" id="SSF88946">
    <property type="entry name" value="Sigma2 domain of RNA polymerase sigma factors"/>
    <property type="match status" value="1"/>
</dbReference>
<evidence type="ECO:0000256" key="1">
    <source>
        <dbReference type="ARBA" id="ARBA00010641"/>
    </source>
</evidence>
<evidence type="ECO:0000259" key="6">
    <source>
        <dbReference type="Pfam" id="PF04542"/>
    </source>
</evidence>
<dbReference type="AlphaFoldDB" id="A0A7W7CJQ0"/>
<name>A0A7W7CJQ0_9PSEU</name>
<evidence type="ECO:0000313" key="8">
    <source>
        <dbReference type="EMBL" id="MBB4682410.1"/>
    </source>
</evidence>